<sequence length="85" mass="9498">MDPSAMDVDPTSIAAPGEMAQAPTYHKRTFYEPAYFGGPDRVCPFCSAHMWYGERCDISKHTENPYLIYVVVRAPTATFSKGFSL</sequence>
<keyword evidence="2" id="KW-1185">Reference proteome</keyword>
<organism evidence="1 2">
    <name type="scientific">Corchorus olitorius</name>
    <dbReference type="NCBI Taxonomy" id="93759"/>
    <lineage>
        <taxon>Eukaryota</taxon>
        <taxon>Viridiplantae</taxon>
        <taxon>Streptophyta</taxon>
        <taxon>Embryophyta</taxon>
        <taxon>Tracheophyta</taxon>
        <taxon>Spermatophyta</taxon>
        <taxon>Magnoliopsida</taxon>
        <taxon>eudicotyledons</taxon>
        <taxon>Gunneridae</taxon>
        <taxon>Pentapetalae</taxon>
        <taxon>rosids</taxon>
        <taxon>malvids</taxon>
        <taxon>Malvales</taxon>
        <taxon>Malvaceae</taxon>
        <taxon>Grewioideae</taxon>
        <taxon>Apeibeae</taxon>
        <taxon>Corchorus</taxon>
    </lineage>
</organism>
<name>A0A1R3FVH5_9ROSI</name>
<gene>
    <name evidence="1" type="ORF">COLO4_38407</name>
</gene>
<proteinExistence type="predicted"/>
<keyword evidence="1" id="KW-0347">Helicase</keyword>
<keyword evidence="1" id="KW-0378">Hydrolase</keyword>
<dbReference type="EMBL" id="AWUE01024789">
    <property type="protein sequence ID" value="OMO49740.1"/>
    <property type="molecule type" value="Genomic_DNA"/>
</dbReference>
<dbReference type="Proteomes" id="UP000187203">
    <property type="component" value="Unassembled WGS sequence"/>
</dbReference>
<reference evidence="2" key="1">
    <citation type="submission" date="2013-09" db="EMBL/GenBank/DDBJ databases">
        <title>Corchorus olitorius genome sequencing.</title>
        <authorList>
            <person name="Alam M."/>
            <person name="Haque M.S."/>
            <person name="Islam M.S."/>
            <person name="Emdad E.M."/>
            <person name="Islam M.M."/>
            <person name="Ahmed B."/>
            <person name="Halim A."/>
            <person name="Hossen Q.M.M."/>
            <person name="Hossain M.Z."/>
            <person name="Ahmed R."/>
            <person name="Khan M.M."/>
            <person name="Islam R."/>
            <person name="Rashid M.M."/>
            <person name="Khan S.A."/>
            <person name="Rahman M.S."/>
            <person name="Alam M."/>
            <person name="Yahiya A.S."/>
            <person name="Khan M.S."/>
            <person name="Azam M.S."/>
            <person name="Haque T."/>
            <person name="Lashkar M.Z.H."/>
            <person name="Akhand A.I."/>
            <person name="Morshed G."/>
            <person name="Roy S."/>
            <person name="Uddin K.S."/>
            <person name="Rabeya T."/>
            <person name="Hossain A.S."/>
            <person name="Chowdhury A."/>
            <person name="Snigdha A.R."/>
            <person name="Mortoza M.S."/>
            <person name="Matin S.A."/>
            <person name="Hoque S.M.E."/>
            <person name="Islam M.K."/>
            <person name="Roy D.K."/>
            <person name="Haider R."/>
            <person name="Moosa M.M."/>
            <person name="Elias S.M."/>
            <person name="Hasan A.M."/>
            <person name="Jahan S."/>
            <person name="Shafiuddin M."/>
            <person name="Mahmood N."/>
            <person name="Shommy N.S."/>
        </authorList>
    </citation>
    <scope>NUCLEOTIDE SEQUENCE [LARGE SCALE GENOMIC DNA]</scope>
    <source>
        <strain evidence="2">cv. O-4</strain>
    </source>
</reference>
<dbReference type="AlphaFoldDB" id="A0A1R3FVH5"/>
<evidence type="ECO:0000313" key="1">
    <source>
        <dbReference type="EMBL" id="OMO49740.1"/>
    </source>
</evidence>
<keyword evidence="1" id="KW-0547">Nucleotide-binding</keyword>
<evidence type="ECO:0000313" key="2">
    <source>
        <dbReference type="Proteomes" id="UP000187203"/>
    </source>
</evidence>
<comment type="caution">
    <text evidence="1">The sequence shown here is derived from an EMBL/GenBank/DDBJ whole genome shotgun (WGS) entry which is preliminary data.</text>
</comment>
<dbReference type="GO" id="GO:0004386">
    <property type="term" value="F:helicase activity"/>
    <property type="evidence" value="ECO:0007669"/>
    <property type="project" value="UniProtKB-KW"/>
</dbReference>
<accession>A0A1R3FVH5</accession>
<keyword evidence="1" id="KW-0067">ATP-binding</keyword>
<protein>
    <submittedName>
        <fullName evidence="1">Helicase-like protein</fullName>
    </submittedName>
</protein>